<organism evidence="2 3">
    <name type="scientific">Ammonicoccus fulvus</name>
    <dbReference type="NCBI Taxonomy" id="3138240"/>
    <lineage>
        <taxon>Bacteria</taxon>
        <taxon>Bacillati</taxon>
        <taxon>Actinomycetota</taxon>
        <taxon>Actinomycetes</taxon>
        <taxon>Propionibacteriales</taxon>
        <taxon>Propionibacteriaceae</taxon>
        <taxon>Ammonicoccus</taxon>
    </lineage>
</organism>
<dbReference type="Pfam" id="PF13338">
    <property type="entry name" value="AbiEi_4"/>
    <property type="match status" value="1"/>
</dbReference>
<dbReference type="Proteomes" id="UP001442841">
    <property type="component" value="Chromosome"/>
</dbReference>
<proteinExistence type="predicted"/>
<keyword evidence="3" id="KW-1185">Reference proteome</keyword>
<dbReference type="InterPro" id="IPR025159">
    <property type="entry name" value="AbiEi_N"/>
</dbReference>
<reference evidence="2 3" key="1">
    <citation type="submission" date="2024-04" db="EMBL/GenBank/DDBJ databases">
        <title>Isolation of an actinomycete strain from pig manure.</title>
        <authorList>
            <person name="Gong T."/>
            <person name="Yu Z."/>
            <person name="An M."/>
            <person name="Wei C."/>
            <person name="Yang W."/>
            <person name="Liu L."/>
        </authorList>
    </citation>
    <scope>NUCLEOTIDE SEQUENCE [LARGE SCALE GENOMIC DNA]</scope>
    <source>
        <strain evidence="2 3">ZF39</strain>
    </source>
</reference>
<evidence type="ECO:0000313" key="2">
    <source>
        <dbReference type="EMBL" id="XAN08935.1"/>
    </source>
</evidence>
<name>A0ABZ3FW95_9ACTN</name>
<protein>
    <submittedName>
        <fullName evidence="2">Type IV toxin-antitoxin system AbiEi family antitoxin domain-containing protein</fullName>
    </submittedName>
</protein>
<gene>
    <name evidence="2" type="ORF">AADG42_17010</name>
</gene>
<feature type="domain" description="AbiEi antitoxin N-terminal" evidence="1">
    <location>
        <begin position="4"/>
        <end position="39"/>
    </location>
</feature>
<sequence length="306" mass="33851">MVARIVSTAQLLAEGLTPALIRAMVSAGHLRRVRRGFYERGEYAALTPEVRHRVLMEAVLSRHPGCVFSHISAAVAHGLPIPEKALGRAHVVRAADNSGSKRMQDLCLHRSTFPILTTMVEGLAVTPLDRTVLDLVRVLHGADALAVADRALAVGLDRNETLALLEADGSRRGNVQARRVLLLADARAESPGESWTRWSMAEAGTPMPDLQAEFHDPRTGEFLARTDFYWREHNLVGEFDGKVKYGRLLKPGQDVGEVVLAEKQREERLRRVGLWMVRFDAGEANKPWVVDRIVRDGIALARSRAA</sequence>
<accession>A0ABZ3FW95</accession>
<evidence type="ECO:0000259" key="1">
    <source>
        <dbReference type="Pfam" id="PF13338"/>
    </source>
</evidence>
<dbReference type="RefSeq" id="WP_425310368.1">
    <property type="nucleotide sequence ID" value="NZ_CP154795.1"/>
</dbReference>
<evidence type="ECO:0000313" key="3">
    <source>
        <dbReference type="Proteomes" id="UP001442841"/>
    </source>
</evidence>
<dbReference type="EMBL" id="CP154795">
    <property type="protein sequence ID" value="XAN08935.1"/>
    <property type="molecule type" value="Genomic_DNA"/>
</dbReference>